<dbReference type="KEGG" id="haby:HLVA_22800"/>
<proteinExistence type="inferred from homology"/>
<dbReference type="NCBIfam" id="NF001095">
    <property type="entry name" value="PRK00124.1"/>
    <property type="match status" value="1"/>
</dbReference>
<dbReference type="Pfam" id="PF02639">
    <property type="entry name" value="DUF188"/>
    <property type="match status" value="1"/>
</dbReference>
<dbReference type="HAMAP" id="MF_00489">
    <property type="entry name" value="UPF0178"/>
    <property type="match status" value="1"/>
</dbReference>
<comment type="similarity">
    <text evidence="1 2">Belongs to the UPF0178 family.</text>
</comment>
<protein>
    <recommendedName>
        <fullName evidence="2">UPF0178 protein HLVA_22800</fullName>
    </recommendedName>
</protein>
<evidence type="ECO:0000313" key="4">
    <source>
        <dbReference type="Proteomes" id="UP001321582"/>
    </source>
</evidence>
<dbReference type="PANTHER" id="PTHR35146:SF1">
    <property type="entry name" value="UPF0178 PROTEIN YAII"/>
    <property type="match status" value="1"/>
</dbReference>
<dbReference type="RefSeq" id="WP_307905575.1">
    <property type="nucleotide sequence ID" value="NZ_AP027060.1"/>
</dbReference>
<dbReference type="InterPro" id="IPR003791">
    <property type="entry name" value="UPF0178"/>
</dbReference>
<dbReference type="EMBL" id="AP027060">
    <property type="protein sequence ID" value="BDU51711.1"/>
    <property type="molecule type" value="Genomic_DNA"/>
</dbReference>
<organism evidence="3 4">
    <name type="scientific">Haliovirga abyssi</name>
    <dbReference type="NCBI Taxonomy" id="2996794"/>
    <lineage>
        <taxon>Bacteria</taxon>
        <taxon>Fusobacteriati</taxon>
        <taxon>Fusobacteriota</taxon>
        <taxon>Fusobacteriia</taxon>
        <taxon>Fusobacteriales</taxon>
        <taxon>Haliovirgaceae</taxon>
        <taxon>Haliovirga</taxon>
    </lineage>
</organism>
<evidence type="ECO:0000313" key="3">
    <source>
        <dbReference type="EMBL" id="BDU51711.1"/>
    </source>
</evidence>
<name>A0AAU9DDW2_9FUSO</name>
<dbReference type="AlphaFoldDB" id="A0AAU9DDW2"/>
<evidence type="ECO:0000256" key="2">
    <source>
        <dbReference type="HAMAP-Rule" id="MF_00489"/>
    </source>
</evidence>
<evidence type="ECO:0000256" key="1">
    <source>
        <dbReference type="ARBA" id="ARBA00008522"/>
    </source>
</evidence>
<dbReference type="PANTHER" id="PTHR35146">
    <property type="entry name" value="UPF0178 PROTEIN YAII"/>
    <property type="match status" value="1"/>
</dbReference>
<dbReference type="Proteomes" id="UP001321582">
    <property type="component" value="Plasmid pHIC"/>
</dbReference>
<sequence length="146" mass="17031">MRIIIDADATPKNAKLICEQLAKKYELELIMVIDNAHELTGDFKVIKVDKGKDSVDLEIVKISKNEDIIITQDYGLATILIEKVYAVIHPKGMRYTKFNIESLMFQRHMGQKMRNAGKRTKGPKKRERKDDQLFEENLMKILKEYF</sequence>
<gene>
    <name evidence="3" type="ORF">HLVA_22800</name>
</gene>
<geneLocation type="plasmid" evidence="3 4">
    <name>pHIC</name>
</geneLocation>
<keyword evidence="3" id="KW-0614">Plasmid</keyword>
<reference evidence="3 4" key="1">
    <citation type="submission" date="2022-11" db="EMBL/GenBank/DDBJ databases">
        <title>Haliovirga abyssi gen. nov., sp. nov., a mesophilic fermentative bacterium isolated from the Iheya North hydrothermal field and the proposal of Haliovirgaceae fam. nov.</title>
        <authorList>
            <person name="Miyazaki U."/>
            <person name="Tame A."/>
            <person name="Miyazaki J."/>
            <person name="Takai K."/>
            <person name="Sawayama S."/>
            <person name="Kitajima M."/>
            <person name="Okamoto A."/>
            <person name="Nakagawa S."/>
        </authorList>
    </citation>
    <scope>NUCLEOTIDE SEQUENCE [LARGE SCALE GENOMIC DNA]</scope>
    <source>
        <strain evidence="3 4">IC12</strain>
        <plasmid evidence="3 4">pHIC</plasmid>
    </source>
</reference>
<accession>A0AAU9DDW2</accession>
<keyword evidence="4" id="KW-1185">Reference proteome</keyword>